<evidence type="ECO:0000313" key="2">
    <source>
        <dbReference type="Proteomes" id="UP000242972"/>
    </source>
</evidence>
<reference evidence="1 2" key="1">
    <citation type="journal article" date="2014" name="BMC Genomics">
        <title>Comparison of environmental and isolate Sulfobacillus genomes reveals diverse carbon, sulfur, nitrogen, and hydrogen metabolisms.</title>
        <authorList>
            <person name="Justice N.B."/>
            <person name="Norman A."/>
            <person name="Brown C.T."/>
            <person name="Singh A."/>
            <person name="Thomas B.C."/>
            <person name="Banfield J.F."/>
        </authorList>
    </citation>
    <scope>NUCLEOTIDE SEQUENCE [LARGE SCALE GENOMIC DNA]</scope>
    <source>
        <strain evidence="1">AMDSBA4</strain>
    </source>
</reference>
<evidence type="ECO:0000313" key="1">
    <source>
        <dbReference type="EMBL" id="PSR33511.1"/>
    </source>
</evidence>
<dbReference type="Proteomes" id="UP000242972">
    <property type="component" value="Unassembled WGS sequence"/>
</dbReference>
<protein>
    <recommendedName>
        <fullName evidence="3">DUF2953 domain-containing protein</fullName>
    </recommendedName>
</protein>
<gene>
    <name evidence="1" type="ORF">C7B46_09530</name>
</gene>
<name>A0A2T2XG77_9FIRM</name>
<comment type="caution">
    <text evidence="1">The sequence shown here is derived from an EMBL/GenBank/DDBJ whole genome shotgun (WGS) entry which is preliminary data.</text>
</comment>
<accession>A0A2T2XG77</accession>
<organism evidence="1 2">
    <name type="scientific">Sulfobacillus benefaciens</name>
    <dbReference type="NCBI Taxonomy" id="453960"/>
    <lineage>
        <taxon>Bacteria</taxon>
        <taxon>Bacillati</taxon>
        <taxon>Bacillota</taxon>
        <taxon>Clostridia</taxon>
        <taxon>Eubacteriales</taxon>
        <taxon>Clostridiales Family XVII. Incertae Sedis</taxon>
        <taxon>Sulfobacillus</taxon>
    </lineage>
</organism>
<dbReference type="EMBL" id="PXYW01000019">
    <property type="protein sequence ID" value="PSR33511.1"/>
    <property type="molecule type" value="Genomic_DNA"/>
</dbReference>
<dbReference type="AlphaFoldDB" id="A0A2T2XG77"/>
<evidence type="ECO:0008006" key="3">
    <source>
        <dbReference type="Google" id="ProtNLM"/>
    </source>
</evidence>
<proteinExistence type="predicted"/>
<sequence>MVAAAIGITLAIAIMGAVLILLRQPLTVQVWIHGGGLTWKMGFAVHWLVFTMGDSWQIPRSPAAQTKPGMSFDPKRIRKGWHVLGWYRRFVEILWRRCQVTQFSVDAELGLGEASDTGLVFGMVTSGIGWWLTHRIQPQAVRPPVIDVEPVWDHTAFSGHLQGEFNVEPLAVLSSLFASLTTGKVLVNNKQVYKEV</sequence>